<proteinExistence type="predicted"/>
<dbReference type="Proteomes" id="UP000199517">
    <property type="component" value="Unassembled WGS sequence"/>
</dbReference>
<gene>
    <name evidence="1" type="ORF">SAMN04489710_1351</name>
</gene>
<reference evidence="2" key="1">
    <citation type="submission" date="2016-10" db="EMBL/GenBank/DDBJ databases">
        <authorList>
            <person name="Varghese N."/>
            <person name="Submissions S."/>
        </authorList>
    </citation>
    <scope>NUCLEOTIDE SEQUENCE [LARGE SCALE GENOMIC DNA]</scope>
    <source>
        <strain evidence="2">DSM 7481</strain>
    </source>
</reference>
<dbReference type="AlphaFoldDB" id="A0A1I1ZNV0"/>
<protein>
    <submittedName>
        <fullName evidence="1">Uncharacterized protein</fullName>
    </submittedName>
</protein>
<name>A0A1I1ZNV0_9BURK</name>
<accession>A0A1I1ZNV0</accession>
<sequence>MKITFKASLYILTIFQCDISAPSLYRLNDQSQLFYVRLDGISLKNDTRIFSSLYFYYCAVANAAQKSHILLHINSLSTKLSKAYQRQELPTKTLIPML</sequence>
<dbReference type="EMBL" id="FOMQ01000035">
    <property type="protein sequence ID" value="SFE33397.1"/>
    <property type="molecule type" value="Genomic_DNA"/>
</dbReference>
<evidence type="ECO:0000313" key="2">
    <source>
        <dbReference type="Proteomes" id="UP000199517"/>
    </source>
</evidence>
<evidence type="ECO:0000313" key="1">
    <source>
        <dbReference type="EMBL" id="SFE33397.1"/>
    </source>
</evidence>
<organism evidence="1 2">
    <name type="scientific">Paracidovorax konjaci</name>
    <dbReference type="NCBI Taxonomy" id="32040"/>
    <lineage>
        <taxon>Bacteria</taxon>
        <taxon>Pseudomonadati</taxon>
        <taxon>Pseudomonadota</taxon>
        <taxon>Betaproteobacteria</taxon>
        <taxon>Burkholderiales</taxon>
        <taxon>Comamonadaceae</taxon>
        <taxon>Paracidovorax</taxon>
    </lineage>
</organism>
<keyword evidence="2" id="KW-1185">Reference proteome</keyword>